<comment type="caution">
    <text evidence="2">The sequence shown here is derived from an EMBL/GenBank/DDBJ whole genome shotgun (WGS) entry which is preliminary data.</text>
</comment>
<proteinExistence type="predicted"/>
<name>A0A6S7JMR0_PARCT</name>
<organism evidence="2 3">
    <name type="scientific">Paramuricea clavata</name>
    <name type="common">Red gorgonian</name>
    <name type="synonym">Violescent sea-whip</name>
    <dbReference type="NCBI Taxonomy" id="317549"/>
    <lineage>
        <taxon>Eukaryota</taxon>
        <taxon>Metazoa</taxon>
        <taxon>Cnidaria</taxon>
        <taxon>Anthozoa</taxon>
        <taxon>Octocorallia</taxon>
        <taxon>Malacalcyonacea</taxon>
        <taxon>Plexauridae</taxon>
        <taxon>Paramuricea</taxon>
    </lineage>
</organism>
<reference evidence="2" key="1">
    <citation type="submission" date="2020-04" db="EMBL/GenBank/DDBJ databases">
        <authorList>
            <person name="Alioto T."/>
            <person name="Alioto T."/>
            <person name="Gomez Garrido J."/>
        </authorList>
    </citation>
    <scope>NUCLEOTIDE SEQUENCE</scope>
    <source>
        <strain evidence="2">A484AB</strain>
    </source>
</reference>
<feature type="non-terminal residue" evidence="2">
    <location>
        <position position="115"/>
    </location>
</feature>
<evidence type="ECO:0000256" key="1">
    <source>
        <dbReference type="SAM" id="MobiDB-lite"/>
    </source>
</evidence>
<accession>A0A6S7JMR0</accession>
<dbReference type="Proteomes" id="UP001152795">
    <property type="component" value="Unassembled WGS sequence"/>
</dbReference>
<keyword evidence="3" id="KW-1185">Reference proteome</keyword>
<evidence type="ECO:0000313" key="2">
    <source>
        <dbReference type="EMBL" id="CAB4033855.1"/>
    </source>
</evidence>
<sequence length="115" mass="12619">MTTIGKIDVFDETQESWETYVEQVQHFFAANDVDDNHQVPTLLNVQREIKELLNGVATKSPQKNTIEDSSDSGNEVLSVPEQSSEQSTIQEVQIEASGSTSLSPTNDAPQPAPTE</sequence>
<gene>
    <name evidence="2" type="ORF">PACLA_8A053861</name>
</gene>
<feature type="compositionally biased region" description="Polar residues" evidence="1">
    <location>
        <begin position="71"/>
        <end position="108"/>
    </location>
</feature>
<dbReference type="EMBL" id="CACRXK020019601">
    <property type="protein sequence ID" value="CAB4033855.1"/>
    <property type="molecule type" value="Genomic_DNA"/>
</dbReference>
<dbReference type="AlphaFoldDB" id="A0A6S7JMR0"/>
<feature type="region of interest" description="Disordered" evidence="1">
    <location>
        <begin position="56"/>
        <end position="115"/>
    </location>
</feature>
<protein>
    <submittedName>
        <fullName evidence="2">Uncharacterized protein</fullName>
    </submittedName>
</protein>
<evidence type="ECO:0000313" key="3">
    <source>
        <dbReference type="Proteomes" id="UP001152795"/>
    </source>
</evidence>
<dbReference type="OrthoDB" id="6496131at2759"/>